<feature type="transmembrane region" description="Helical" evidence="1">
    <location>
        <begin position="21"/>
        <end position="41"/>
    </location>
</feature>
<dbReference type="AlphaFoldDB" id="A0A1W1IGT2"/>
<evidence type="ECO:0000313" key="3">
    <source>
        <dbReference type="Proteomes" id="UP000195985"/>
    </source>
</evidence>
<dbReference type="EMBL" id="FWEY01000005">
    <property type="protein sequence ID" value="SLM52238.1"/>
    <property type="molecule type" value="Genomic_DNA"/>
</dbReference>
<feature type="transmembrane region" description="Helical" evidence="1">
    <location>
        <begin position="47"/>
        <end position="66"/>
    </location>
</feature>
<evidence type="ECO:0000313" key="2">
    <source>
        <dbReference type="EMBL" id="SLM52238.1"/>
    </source>
</evidence>
<keyword evidence="1" id="KW-0472">Membrane</keyword>
<keyword evidence="3" id="KW-1185">Reference proteome</keyword>
<dbReference type="STRING" id="43064.SAMN04488086_11491"/>
<evidence type="ECO:0000256" key="1">
    <source>
        <dbReference type="SAM" id="Phobius"/>
    </source>
</evidence>
<reference evidence="3" key="1">
    <citation type="submission" date="2016-04" db="EMBL/GenBank/DDBJ databases">
        <authorList>
            <person name="Strepis N."/>
        </authorList>
    </citation>
    <scope>NUCLEOTIDE SEQUENCE [LARGE SCALE GENOMIC DNA]</scope>
</reference>
<keyword evidence="1" id="KW-0812">Transmembrane</keyword>
<protein>
    <submittedName>
        <fullName evidence="2">Uncharacterized protein</fullName>
    </submittedName>
</protein>
<accession>A0A1W1IGT2</accession>
<keyword evidence="1" id="KW-1133">Transmembrane helix</keyword>
<dbReference type="Proteomes" id="UP000195985">
    <property type="component" value="Unassembled WGS sequence"/>
</dbReference>
<organism evidence="2 3">
    <name type="scientific">Trichococcus pasteurii</name>
    <dbReference type="NCBI Taxonomy" id="43064"/>
    <lineage>
        <taxon>Bacteria</taxon>
        <taxon>Bacillati</taxon>
        <taxon>Bacillota</taxon>
        <taxon>Bacilli</taxon>
        <taxon>Lactobacillales</taxon>
        <taxon>Carnobacteriaceae</taxon>
        <taxon>Trichococcus</taxon>
    </lineage>
</organism>
<name>A0A1W1IGT2_9LACT</name>
<proteinExistence type="predicted"/>
<sequence length="76" mass="8810">MQFPRKQRSHGAIDYLKKNKYLLVIFIYCIVAALFSSQLIFEYGETKFYTAFFLGGFLLIVFLKVVSIATSSKKEK</sequence>
<gene>
    <name evidence="2" type="ORF">TPAS_1932</name>
</gene>